<name>A0A654M5C9_9ARCH</name>
<organism evidence="1 2">
    <name type="scientific">Candidatus Nitrosocosmicus oleophilus</name>
    <dbReference type="NCBI Taxonomy" id="1353260"/>
    <lineage>
        <taxon>Archaea</taxon>
        <taxon>Nitrososphaerota</taxon>
        <taxon>Nitrososphaeria</taxon>
        <taxon>Nitrososphaerales</taxon>
        <taxon>Nitrososphaeraceae</taxon>
        <taxon>Candidatus Nitrosocosmicus</taxon>
    </lineage>
</organism>
<accession>A0A654M5C9</accession>
<keyword evidence="2" id="KW-1185">Reference proteome</keyword>
<evidence type="ECO:0000313" key="2">
    <source>
        <dbReference type="Proteomes" id="UP000058925"/>
    </source>
</evidence>
<dbReference type="EMBL" id="CP012850">
    <property type="protein sequence ID" value="ALI37779.1"/>
    <property type="molecule type" value="Genomic_DNA"/>
</dbReference>
<dbReference type="AlphaFoldDB" id="A0A654M5C9"/>
<reference evidence="2" key="1">
    <citation type="submission" date="2015-10" db="EMBL/GenBank/DDBJ databases">
        <title>Niche specialization of a soil ammonia-oxidizing archaeon, Candidatus Nitrosocosmicus oleophilus.</title>
        <authorList>
            <person name="Jung M.-Y."/>
            <person name="Rhee S.-K."/>
        </authorList>
    </citation>
    <scope>NUCLEOTIDE SEQUENCE [LARGE SCALE GENOMIC DNA]</scope>
    <source>
        <strain evidence="2">MY3</strain>
    </source>
</reference>
<evidence type="ECO:0000313" key="1">
    <source>
        <dbReference type="EMBL" id="ALI37779.1"/>
    </source>
</evidence>
<protein>
    <submittedName>
        <fullName evidence="1">Uncharacterized protein</fullName>
    </submittedName>
</protein>
<proteinExistence type="predicted"/>
<sequence length="42" mass="4849">MHCENDMTNKELEIAAKDFFKKNAKLELRNIFFTSGITAISQ</sequence>
<dbReference type="Proteomes" id="UP000058925">
    <property type="component" value="Chromosome"/>
</dbReference>
<dbReference type="KEGG" id="taa:NMY3_03597"/>
<gene>
    <name evidence="1" type="ORF">NMY3_03597</name>
</gene>